<evidence type="ECO:0000259" key="4">
    <source>
        <dbReference type="Pfam" id="PF00733"/>
    </source>
</evidence>
<sequence>MNCEYAILLKYGETAGSDSTGKRAVRVTASADLNVRHLPDGGIVVGDCFPQHDTGEGLDAFDTADPIDFVRKFARRNWGRHIVVAIGSEPRRTVIYRDPSGMIPCYYLSSHGRIAIGTSASDILRTMRSPASIDWTSVANVLLAPDRRRRETCLKGISEVLPGEMAVIDEHGSCHQLVWDPSHFCGANIECEFEDAVERLRDTLIDVTKAWSGRYPRAVISISGGFDSSAIAALASQAGHIGLAHFYTTSPLADEREYAMAVADHISQPMACHLASTADIDVRTNLSRHRPRPSARSFTQAFDRICAGEADAQAANAHLNGGGGDNIFGLLHSAYPLVDQFKQIGLSAELWATARNICVVTGTSLPMVLRQAVKAAWKRDLLVNWPVNTDILTPYARSLLDPEPHPWLVATRTCAPGQKQHVRSVARATASTDYINIADSRPTIYPLLSRPLVELCLSYPTWFWFRGGRDRALARAATQPFLPELVTNRLGKAAFDGFLYRVWTRSRHEIIDDLKDGCLADHNLIDGSAIAGLQDVSNNLLSKPTRILHLHEVEMWCRTWA</sequence>
<proteinExistence type="predicted"/>
<dbReference type="EC" id="6.3.5.4" evidence="2"/>
<dbReference type="SUPFAM" id="SSF52402">
    <property type="entry name" value="Adenine nucleotide alpha hydrolases-like"/>
    <property type="match status" value="1"/>
</dbReference>
<dbReference type="InterPro" id="IPR051786">
    <property type="entry name" value="ASN_synthetase/amidase"/>
</dbReference>
<dbReference type="PANTHER" id="PTHR43284:SF1">
    <property type="entry name" value="ASPARAGINE SYNTHETASE"/>
    <property type="match status" value="1"/>
</dbReference>
<dbReference type="Proteomes" id="UP001157910">
    <property type="component" value="Unassembled WGS sequence"/>
</dbReference>
<dbReference type="InterPro" id="IPR014729">
    <property type="entry name" value="Rossmann-like_a/b/a_fold"/>
</dbReference>
<keyword evidence="6" id="KW-1185">Reference proteome</keyword>
<dbReference type="InterPro" id="IPR001962">
    <property type="entry name" value="Asn_synthase"/>
</dbReference>
<evidence type="ECO:0000256" key="1">
    <source>
        <dbReference type="ARBA" id="ARBA00005187"/>
    </source>
</evidence>
<dbReference type="Gene3D" id="3.40.50.620">
    <property type="entry name" value="HUPs"/>
    <property type="match status" value="1"/>
</dbReference>
<evidence type="ECO:0000256" key="3">
    <source>
        <dbReference type="ARBA" id="ARBA00048741"/>
    </source>
</evidence>
<protein>
    <recommendedName>
        <fullName evidence="2">asparagine synthase (glutamine-hydrolyzing)</fullName>
        <ecNumber evidence="2">6.3.5.4</ecNumber>
    </recommendedName>
</protein>
<comment type="catalytic activity">
    <reaction evidence="3">
        <text>L-aspartate + L-glutamine + ATP + H2O = L-asparagine + L-glutamate + AMP + diphosphate + H(+)</text>
        <dbReference type="Rhea" id="RHEA:12228"/>
        <dbReference type="ChEBI" id="CHEBI:15377"/>
        <dbReference type="ChEBI" id="CHEBI:15378"/>
        <dbReference type="ChEBI" id="CHEBI:29985"/>
        <dbReference type="ChEBI" id="CHEBI:29991"/>
        <dbReference type="ChEBI" id="CHEBI:30616"/>
        <dbReference type="ChEBI" id="CHEBI:33019"/>
        <dbReference type="ChEBI" id="CHEBI:58048"/>
        <dbReference type="ChEBI" id="CHEBI:58359"/>
        <dbReference type="ChEBI" id="CHEBI:456215"/>
        <dbReference type="EC" id="6.3.5.4"/>
    </reaction>
</comment>
<gene>
    <name evidence="5" type="ORF">SAMN06296065_11366</name>
</gene>
<dbReference type="PANTHER" id="PTHR43284">
    <property type="entry name" value="ASPARAGINE SYNTHETASE (GLUTAMINE-HYDROLYZING)"/>
    <property type="match status" value="1"/>
</dbReference>
<dbReference type="InterPro" id="IPR029055">
    <property type="entry name" value="Ntn_hydrolases_N"/>
</dbReference>
<comment type="caution">
    <text evidence="5">The sequence shown here is derived from an EMBL/GenBank/DDBJ whole genome shotgun (WGS) entry which is preliminary data.</text>
</comment>
<feature type="domain" description="Asparagine synthetase" evidence="4">
    <location>
        <begin position="222"/>
        <end position="535"/>
    </location>
</feature>
<dbReference type="RefSeq" id="WP_086493924.1">
    <property type="nucleotide sequence ID" value="NZ_FXUI01000013.1"/>
</dbReference>
<dbReference type="EMBL" id="FXUI01000013">
    <property type="protein sequence ID" value="SMP79597.1"/>
    <property type="molecule type" value="Genomic_DNA"/>
</dbReference>
<evidence type="ECO:0000313" key="5">
    <source>
        <dbReference type="EMBL" id="SMP79597.1"/>
    </source>
</evidence>
<evidence type="ECO:0000313" key="6">
    <source>
        <dbReference type="Proteomes" id="UP001157910"/>
    </source>
</evidence>
<dbReference type="Pfam" id="PF00733">
    <property type="entry name" value="Asn_synthase"/>
    <property type="match status" value="1"/>
</dbReference>
<organism evidence="5 6">
    <name type="scientific">Novosphingobium panipatense</name>
    <dbReference type="NCBI Taxonomy" id="428991"/>
    <lineage>
        <taxon>Bacteria</taxon>
        <taxon>Pseudomonadati</taxon>
        <taxon>Pseudomonadota</taxon>
        <taxon>Alphaproteobacteria</taxon>
        <taxon>Sphingomonadales</taxon>
        <taxon>Sphingomonadaceae</taxon>
        <taxon>Novosphingobium</taxon>
    </lineage>
</organism>
<name>A0ABY1QV59_9SPHN</name>
<accession>A0ABY1QV59</accession>
<dbReference type="Gene3D" id="3.60.20.10">
    <property type="entry name" value="Glutamine Phosphoribosylpyrophosphate, subunit 1, domain 1"/>
    <property type="match status" value="1"/>
</dbReference>
<comment type="pathway">
    <text evidence="1">Amino-acid biosynthesis; L-asparagine biosynthesis; L-asparagine from L-aspartate (L-Gln route): step 1/1.</text>
</comment>
<evidence type="ECO:0000256" key="2">
    <source>
        <dbReference type="ARBA" id="ARBA00012737"/>
    </source>
</evidence>
<reference evidence="5 6" key="1">
    <citation type="submission" date="2017-05" db="EMBL/GenBank/DDBJ databases">
        <authorList>
            <person name="Varghese N."/>
            <person name="Submissions S."/>
        </authorList>
    </citation>
    <scope>NUCLEOTIDE SEQUENCE [LARGE SCALE GENOMIC DNA]</scope>
    <source>
        <strain evidence="5 6">SM16</strain>
    </source>
</reference>
<dbReference type="SUPFAM" id="SSF56235">
    <property type="entry name" value="N-terminal nucleophile aminohydrolases (Ntn hydrolases)"/>
    <property type="match status" value="1"/>
</dbReference>